<name>A0A1Q3CYP2_CEPFO</name>
<feature type="region of interest" description="Disordered" evidence="1">
    <location>
        <begin position="1"/>
        <end position="100"/>
    </location>
</feature>
<feature type="compositionally biased region" description="Polar residues" evidence="1">
    <location>
        <begin position="90"/>
        <end position="100"/>
    </location>
</feature>
<protein>
    <submittedName>
        <fullName evidence="2">Uncharacterized protein</fullName>
    </submittedName>
</protein>
<dbReference type="Proteomes" id="UP000187406">
    <property type="component" value="Unassembled WGS sequence"/>
</dbReference>
<comment type="caution">
    <text evidence="2">The sequence shown here is derived from an EMBL/GenBank/DDBJ whole genome shotgun (WGS) entry which is preliminary data.</text>
</comment>
<proteinExistence type="predicted"/>
<reference evidence="3" key="1">
    <citation type="submission" date="2016-04" db="EMBL/GenBank/DDBJ databases">
        <title>Cephalotus genome sequencing.</title>
        <authorList>
            <person name="Fukushima K."/>
            <person name="Hasebe M."/>
            <person name="Fang X."/>
        </authorList>
    </citation>
    <scope>NUCLEOTIDE SEQUENCE [LARGE SCALE GENOMIC DNA]</scope>
    <source>
        <strain evidence="3">cv. St1</strain>
    </source>
</reference>
<feature type="compositionally biased region" description="Basic residues" evidence="1">
    <location>
        <begin position="48"/>
        <end position="67"/>
    </location>
</feature>
<feature type="compositionally biased region" description="Polar residues" evidence="1">
    <location>
        <begin position="25"/>
        <end position="47"/>
    </location>
</feature>
<feature type="compositionally biased region" description="Basic and acidic residues" evidence="1">
    <location>
        <begin position="73"/>
        <end position="89"/>
    </location>
</feature>
<evidence type="ECO:0000313" key="2">
    <source>
        <dbReference type="EMBL" id="GAV85357.1"/>
    </source>
</evidence>
<dbReference type="AlphaFoldDB" id="A0A1Q3CYP2"/>
<dbReference type="OrthoDB" id="1930685at2759"/>
<dbReference type="STRING" id="3775.A0A1Q3CYP2"/>
<dbReference type="PANTHER" id="PTHR36385:SF1">
    <property type="entry name" value="OS07G0562900 PROTEIN"/>
    <property type="match status" value="1"/>
</dbReference>
<evidence type="ECO:0000313" key="3">
    <source>
        <dbReference type="Proteomes" id="UP000187406"/>
    </source>
</evidence>
<dbReference type="FunCoup" id="A0A1Q3CYP2">
    <property type="interactions" value="6"/>
</dbReference>
<gene>
    <name evidence="2" type="ORF">CFOL_v3_28795</name>
</gene>
<feature type="compositionally biased region" description="Basic residues" evidence="1">
    <location>
        <begin position="1"/>
        <end position="10"/>
    </location>
</feature>
<dbReference type="EMBL" id="BDDD01003547">
    <property type="protein sequence ID" value="GAV85357.1"/>
    <property type="molecule type" value="Genomic_DNA"/>
</dbReference>
<accession>A0A1Q3CYP2</accession>
<evidence type="ECO:0000256" key="1">
    <source>
        <dbReference type="SAM" id="MobiDB-lite"/>
    </source>
</evidence>
<keyword evidence="3" id="KW-1185">Reference proteome</keyword>
<dbReference type="PANTHER" id="PTHR36385">
    <property type="entry name" value="OS07G0562900 PROTEIN"/>
    <property type="match status" value="1"/>
</dbReference>
<sequence>MAKNKNKKKRNEAVSMDTSEHTVSDLPQTMDTSESGTSKPVSNSLNRKSMKKGRPMKKSKNVRKMKAIAKAISKNEKSAEKLLKHESKAMRTQSAKMLYD</sequence>
<dbReference type="InParanoid" id="A0A1Q3CYP2"/>
<organism evidence="2 3">
    <name type="scientific">Cephalotus follicularis</name>
    <name type="common">Albany pitcher plant</name>
    <dbReference type="NCBI Taxonomy" id="3775"/>
    <lineage>
        <taxon>Eukaryota</taxon>
        <taxon>Viridiplantae</taxon>
        <taxon>Streptophyta</taxon>
        <taxon>Embryophyta</taxon>
        <taxon>Tracheophyta</taxon>
        <taxon>Spermatophyta</taxon>
        <taxon>Magnoliopsida</taxon>
        <taxon>eudicotyledons</taxon>
        <taxon>Gunneridae</taxon>
        <taxon>Pentapetalae</taxon>
        <taxon>rosids</taxon>
        <taxon>fabids</taxon>
        <taxon>Oxalidales</taxon>
        <taxon>Cephalotaceae</taxon>
        <taxon>Cephalotus</taxon>
    </lineage>
</organism>